<dbReference type="Proteomes" id="UP000316706">
    <property type="component" value="Unassembled WGS sequence"/>
</dbReference>
<dbReference type="SUPFAM" id="SSF55874">
    <property type="entry name" value="ATPase domain of HSP90 chaperone/DNA topoisomerase II/histidine kinase"/>
    <property type="match status" value="1"/>
</dbReference>
<feature type="domain" description="Histidine kinase/HSP90-like ATPase" evidence="2">
    <location>
        <begin position="189"/>
        <end position="304"/>
    </location>
</feature>
<accession>A0A543IKG0</accession>
<dbReference type="InterPro" id="IPR050267">
    <property type="entry name" value="Anti-sigma-factor_SerPK"/>
</dbReference>
<dbReference type="Gene3D" id="3.30.565.10">
    <property type="entry name" value="Histidine kinase-like ATPase, C-terminal domain"/>
    <property type="match status" value="1"/>
</dbReference>
<reference evidence="4 5" key="1">
    <citation type="submission" date="2019-06" db="EMBL/GenBank/DDBJ databases">
        <title>Sequencing the genomes of 1000 actinobacteria strains.</title>
        <authorList>
            <person name="Klenk H.-P."/>
        </authorList>
    </citation>
    <scope>NUCLEOTIDE SEQUENCE [LARGE SCALE GENOMIC DNA]</scope>
    <source>
        <strain evidence="4 5">DSM 45043</strain>
    </source>
</reference>
<evidence type="ECO:0000313" key="5">
    <source>
        <dbReference type="Proteomes" id="UP000316706"/>
    </source>
</evidence>
<evidence type="ECO:0000313" key="4">
    <source>
        <dbReference type="EMBL" id="TQM71070.1"/>
    </source>
</evidence>
<dbReference type="Pfam" id="PF13581">
    <property type="entry name" value="HATPase_c_2"/>
    <property type="match status" value="1"/>
</dbReference>
<dbReference type="InterPro" id="IPR025847">
    <property type="entry name" value="MEDS_domain"/>
</dbReference>
<dbReference type="PANTHER" id="PTHR35526:SF3">
    <property type="entry name" value="ANTI-SIGMA-F FACTOR RSBW"/>
    <property type="match status" value="1"/>
</dbReference>
<dbReference type="InterPro" id="IPR003594">
    <property type="entry name" value="HATPase_dom"/>
</dbReference>
<dbReference type="InterPro" id="IPR047718">
    <property type="entry name" value="RsbA-like_anti_sig"/>
</dbReference>
<evidence type="ECO:0000259" key="3">
    <source>
        <dbReference type="Pfam" id="PF14417"/>
    </source>
</evidence>
<dbReference type="Pfam" id="PF14417">
    <property type="entry name" value="MEDS"/>
    <property type="match status" value="1"/>
</dbReference>
<evidence type="ECO:0000259" key="2">
    <source>
        <dbReference type="Pfam" id="PF13581"/>
    </source>
</evidence>
<keyword evidence="5" id="KW-1185">Reference proteome</keyword>
<dbReference type="CDD" id="cd16936">
    <property type="entry name" value="HATPase_RsbW-like"/>
    <property type="match status" value="1"/>
</dbReference>
<proteinExistence type="predicted"/>
<feature type="domain" description="MEDS" evidence="3">
    <location>
        <begin position="5"/>
        <end position="147"/>
    </location>
</feature>
<dbReference type="NCBIfam" id="NF041045">
    <property type="entry name" value="RsbA_anti_sig"/>
    <property type="match status" value="1"/>
</dbReference>
<gene>
    <name evidence="4" type="ORF">FHX41_4821</name>
</gene>
<dbReference type="RefSeq" id="WP_141972359.1">
    <property type="nucleotide sequence ID" value="NZ_VFPO01000001.1"/>
</dbReference>
<dbReference type="OrthoDB" id="3748385at2"/>
<keyword evidence="1" id="KW-0808">Transferase</keyword>
<organism evidence="4 5">
    <name type="scientific">Actinomadura hallensis</name>
    <dbReference type="NCBI Taxonomy" id="337895"/>
    <lineage>
        <taxon>Bacteria</taxon>
        <taxon>Bacillati</taxon>
        <taxon>Actinomycetota</taxon>
        <taxon>Actinomycetes</taxon>
        <taxon>Streptosporangiales</taxon>
        <taxon>Thermomonosporaceae</taxon>
        <taxon>Actinomadura</taxon>
    </lineage>
</organism>
<evidence type="ECO:0000256" key="1">
    <source>
        <dbReference type="ARBA" id="ARBA00022527"/>
    </source>
</evidence>
<sequence>MTMEHRAFLYRGTDDFLSVAVPYLRTGLEKDRAVIAVVREPNLTALRDVFAADGASVRLYDSAEFYRHPVRTLRDYQTVVKQSAPRKVSAVAEPVWDGWDERRTREWIRYESLINVVFGSSGASALCPYDAAALPPRVLAEARRTHPMLRAPGHDGPNGEYVDPVTFGLRFGRSLPTGRPRDAEYLPVTGDDLSALRSFVGERAVRHGLAKQPAQNLVTAVNEVVANALQHGTPPVGLWMWRDGDDVLCEVGDNGLWHPPPSPLTGFIPPDTALQRGFGLWTVRLLVDLMDVRAGWDGTFVRLSVDRTDLDGRA</sequence>
<keyword evidence="1" id="KW-0418">Kinase</keyword>
<dbReference type="EMBL" id="VFPO01000001">
    <property type="protein sequence ID" value="TQM71070.1"/>
    <property type="molecule type" value="Genomic_DNA"/>
</dbReference>
<keyword evidence="1" id="KW-0723">Serine/threonine-protein kinase</keyword>
<dbReference type="AlphaFoldDB" id="A0A543IKG0"/>
<protein>
    <submittedName>
        <fullName evidence="4">Anti-sigma regulatory factor (Ser/Thr protein kinase)</fullName>
    </submittedName>
</protein>
<name>A0A543IKG0_9ACTN</name>
<dbReference type="InterPro" id="IPR036890">
    <property type="entry name" value="HATPase_C_sf"/>
</dbReference>
<dbReference type="PANTHER" id="PTHR35526">
    <property type="entry name" value="ANTI-SIGMA-F FACTOR RSBW-RELATED"/>
    <property type="match status" value="1"/>
</dbReference>
<dbReference type="GO" id="GO:0004674">
    <property type="term" value="F:protein serine/threonine kinase activity"/>
    <property type="evidence" value="ECO:0007669"/>
    <property type="project" value="UniProtKB-KW"/>
</dbReference>
<comment type="caution">
    <text evidence="4">The sequence shown here is derived from an EMBL/GenBank/DDBJ whole genome shotgun (WGS) entry which is preliminary data.</text>
</comment>